<evidence type="ECO:0000313" key="2">
    <source>
        <dbReference type="EMBL" id="MFD0629271.1"/>
    </source>
</evidence>
<proteinExistence type="predicted"/>
<dbReference type="EMBL" id="JBHTGL010000008">
    <property type="protein sequence ID" value="MFD0629271.1"/>
    <property type="molecule type" value="Genomic_DNA"/>
</dbReference>
<gene>
    <name evidence="2" type="ORF">ACFQ2K_48335</name>
</gene>
<name>A0ABW2X8U1_9ACTN</name>
<accession>A0ABW2X8U1</accession>
<evidence type="ECO:0000256" key="1">
    <source>
        <dbReference type="SAM" id="MobiDB-lite"/>
    </source>
</evidence>
<keyword evidence="3" id="KW-1185">Reference proteome</keyword>
<sequence length="112" mass="12361">MRAIIGERSPYGKSAPARASVKRTVPCPRAGTVPRSRRRPLPYDVPLRSLGKADARAGHHGLGLSLHTGWGTHYYGNIPALILTPDWSKDPFHPPAGDLIRAARQLPHRCEW</sequence>
<evidence type="ECO:0000313" key="3">
    <source>
        <dbReference type="Proteomes" id="UP001596915"/>
    </source>
</evidence>
<protein>
    <submittedName>
        <fullName evidence="2">Uncharacterized protein</fullName>
    </submittedName>
</protein>
<organism evidence="2 3">
    <name type="scientific">Streptomyces sanglieri</name>
    <dbReference type="NCBI Taxonomy" id="193460"/>
    <lineage>
        <taxon>Bacteria</taxon>
        <taxon>Bacillati</taxon>
        <taxon>Actinomycetota</taxon>
        <taxon>Actinomycetes</taxon>
        <taxon>Kitasatosporales</taxon>
        <taxon>Streptomycetaceae</taxon>
        <taxon>Streptomyces</taxon>
    </lineage>
</organism>
<reference evidence="3" key="1">
    <citation type="journal article" date="2019" name="Int. J. Syst. Evol. Microbiol.">
        <title>The Global Catalogue of Microorganisms (GCM) 10K type strain sequencing project: providing services to taxonomists for standard genome sequencing and annotation.</title>
        <authorList>
            <consortium name="The Broad Institute Genomics Platform"/>
            <consortium name="The Broad Institute Genome Sequencing Center for Infectious Disease"/>
            <person name="Wu L."/>
            <person name="Ma J."/>
        </authorList>
    </citation>
    <scope>NUCLEOTIDE SEQUENCE [LARGE SCALE GENOMIC DNA]</scope>
    <source>
        <strain evidence="3">JCM 12607</strain>
    </source>
</reference>
<comment type="caution">
    <text evidence="2">The sequence shown here is derived from an EMBL/GenBank/DDBJ whole genome shotgun (WGS) entry which is preliminary data.</text>
</comment>
<dbReference type="Proteomes" id="UP001596915">
    <property type="component" value="Unassembled WGS sequence"/>
</dbReference>
<feature type="region of interest" description="Disordered" evidence="1">
    <location>
        <begin position="1"/>
        <end position="45"/>
    </location>
</feature>